<evidence type="ECO:0000256" key="3">
    <source>
        <dbReference type="ARBA" id="ARBA00004496"/>
    </source>
</evidence>
<dbReference type="GO" id="GO:0005737">
    <property type="term" value="C:cytoplasm"/>
    <property type="evidence" value="ECO:0007669"/>
    <property type="project" value="UniProtKB-SubCell"/>
</dbReference>
<dbReference type="PANTHER" id="PTHR30390:SF6">
    <property type="entry name" value="DNAA INITIATOR-ASSOCIATING PROTEIN DIAA"/>
    <property type="match status" value="1"/>
</dbReference>
<feature type="binding site" evidence="10">
    <location>
        <position position="182"/>
    </location>
    <ligand>
        <name>Zn(2+)</name>
        <dbReference type="ChEBI" id="CHEBI:29105"/>
    </ligand>
</feature>
<comment type="function">
    <text evidence="2 10">Catalyzes the isomerization of sedoheptulose 7-phosphate in D-glycero-D-manno-heptose 7-phosphate.</text>
</comment>
<sequence>MDLIQRISRQFEDSIRVKQDALELMAAPLAGAIEVMTACLLGNGKILACGNGGSAADAQHFAAELLNRFEMERPPLAAIALTTDTSTLTSIANDYDFAQVFSKQVAALGQPGDVLLAISTSGNSPNVMAAIEVAHEREMRVVALTGKGGGKIGEQLADGDIHLCVPADRTARIQEVHLLALHCLCDGIDCSLLGVEE</sequence>
<keyword evidence="8 10" id="KW-0413">Isomerase</keyword>
<dbReference type="CDD" id="cd05006">
    <property type="entry name" value="SIS_GmhA"/>
    <property type="match status" value="1"/>
</dbReference>
<comment type="miscellaneous">
    <text evidence="10">The reaction produces a racemic mixture of D-glycero-alpha-D-manno-heptose 7-phosphate and D-glycero-beta-D-manno-heptose 7-phosphate.</text>
</comment>
<dbReference type="GO" id="GO:0097367">
    <property type="term" value="F:carbohydrate derivative binding"/>
    <property type="evidence" value="ECO:0007669"/>
    <property type="project" value="InterPro"/>
</dbReference>
<comment type="subunit">
    <text evidence="10">Homotetramer.</text>
</comment>
<comment type="similarity">
    <text evidence="4 10">Belongs to the SIS family. GmhA subfamily.</text>
</comment>
<organism evidence="12 13">
    <name type="scientific">Azoarcus taiwanensis</name>
    <dbReference type="NCBI Taxonomy" id="666964"/>
    <lineage>
        <taxon>Bacteria</taxon>
        <taxon>Pseudomonadati</taxon>
        <taxon>Pseudomonadota</taxon>
        <taxon>Betaproteobacteria</taxon>
        <taxon>Rhodocyclales</taxon>
        <taxon>Zoogloeaceae</taxon>
        <taxon>Azoarcus</taxon>
    </lineage>
</organism>
<keyword evidence="13" id="KW-1185">Reference proteome</keyword>
<proteinExistence type="inferred from homology"/>
<feature type="binding site" evidence="10">
    <location>
        <position position="124"/>
    </location>
    <ligand>
        <name>substrate</name>
    </ligand>
</feature>
<evidence type="ECO:0000256" key="5">
    <source>
        <dbReference type="ARBA" id="ARBA00022490"/>
    </source>
</evidence>
<keyword evidence="9 10" id="KW-0119">Carbohydrate metabolism</keyword>
<dbReference type="GO" id="GO:0008270">
    <property type="term" value="F:zinc ion binding"/>
    <property type="evidence" value="ECO:0007669"/>
    <property type="project" value="UniProtKB-UniRule"/>
</dbReference>
<evidence type="ECO:0000256" key="10">
    <source>
        <dbReference type="HAMAP-Rule" id="MF_00067"/>
    </source>
</evidence>
<feature type="binding site" evidence="10">
    <location>
        <begin position="51"/>
        <end position="53"/>
    </location>
    <ligand>
        <name>substrate</name>
    </ligand>
</feature>
<dbReference type="InterPro" id="IPR004515">
    <property type="entry name" value="Phosphoheptose_Isoase"/>
</dbReference>
<keyword evidence="5 10" id="KW-0963">Cytoplasm</keyword>
<dbReference type="InterPro" id="IPR001347">
    <property type="entry name" value="SIS_dom"/>
</dbReference>
<comment type="catalytic activity">
    <reaction evidence="1 10">
        <text>2 D-sedoheptulose 7-phosphate = D-glycero-alpha-D-manno-heptose 7-phosphate + D-glycero-beta-D-manno-heptose 7-phosphate</text>
        <dbReference type="Rhea" id="RHEA:27489"/>
        <dbReference type="ChEBI" id="CHEBI:57483"/>
        <dbReference type="ChEBI" id="CHEBI:60203"/>
        <dbReference type="ChEBI" id="CHEBI:60204"/>
        <dbReference type="EC" id="5.3.1.28"/>
    </reaction>
</comment>
<comment type="cofactor">
    <cofactor evidence="10">
        <name>Zn(2+)</name>
        <dbReference type="ChEBI" id="CHEBI:29105"/>
    </cofactor>
    <text evidence="10">Binds 1 zinc ion per subunit.</text>
</comment>
<feature type="binding site" evidence="10">
    <location>
        <begin position="93"/>
        <end position="94"/>
    </location>
    <ligand>
        <name>substrate</name>
    </ligand>
</feature>
<dbReference type="Pfam" id="PF13580">
    <property type="entry name" value="SIS_2"/>
    <property type="match status" value="1"/>
</dbReference>
<dbReference type="SUPFAM" id="SSF53697">
    <property type="entry name" value="SIS domain"/>
    <property type="match status" value="1"/>
</dbReference>
<feature type="binding site" evidence="10">
    <location>
        <position position="60"/>
    </location>
    <ligand>
        <name>Zn(2+)</name>
        <dbReference type="ChEBI" id="CHEBI:29105"/>
    </ligand>
</feature>
<evidence type="ECO:0000256" key="9">
    <source>
        <dbReference type="ARBA" id="ARBA00023277"/>
    </source>
</evidence>
<evidence type="ECO:0000256" key="8">
    <source>
        <dbReference type="ARBA" id="ARBA00023235"/>
    </source>
</evidence>
<comment type="pathway">
    <text evidence="10">Carbohydrate biosynthesis; D-glycero-D-manno-heptose 7-phosphate biosynthesis; D-glycero-alpha-D-manno-heptose 7-phosphate and D-glycero-beta-D-manno-heptose 7-phosphate from sedoheptulose 7-phosphate: step 1/1.</text>
</comment>
<dbReference type="NCBIfam" id="NF010546">
    <property type="entry name" value="PRK13936.1"/>
    <property type="match status" value="1"/>
</dbReference>
<evidence type="ECO:0000259" key="11">
    <source>
        <dbReference type="PROSITE" id="PS51464"/>
    </source>
</evidence>
<dbReference type="PROSITE" id="PS51464">
    <property type="entry name" value="SIS"/>
    <property type="match status" value="1"/>
</dbReference>
<comment type="caution">
    <text evidence="12">The sequence shown here is derived from an EMBL/GenBank/DDBJ whole genome shotgun (WGS) entry which is preliminary data.</text>
</comment>
<name>A0A972F9W3_9RHOO</name>
<dbReference type="InterPro" id="IPR035461">
    <property type="entry name" value="GmhA/DiaA"/>
</dbReference>
<evidence type="ECO:0000313" key="12">
    <source>
        <dbReference type="EMBL" id="NMG02744.1"/>
    </source>
</evidence>
<feature type="binding site" evidence="10">
    <location>
        <position position="64"/>
    </location>
    <ligand>
        <name>Zn(2+)</name>
        <dbReference type="ChEBI" id="CHEBI:29105"/>
    </ligand>
</feature>
<keyword evidence="6 10" id="KW-0479">Metal-binding</keyword>
<evidence type="ECO:0000313" key="13">
    <source>
        <dbReference type="Proteomes" id="UP000599523"/>
    </source>
</evidence>
<feature type="binding site" evidence="10">
    <location>
        <position position="174"/>
    </location>
    <ligand>
        <name>Zn(2+)</name>
        <dbReference type="ChEBI" id="CHEBI:29105"/>
    </ligand>
</feature>
<dbReference type="GO" id="GO:0005975">
    <property type="term" value="P:carbohydrate metabolic process"/>
    <property type="evidence" value="ECO:0007669"/>
    <property type="project" value="UniProtKB-UniRule"/>
</dbReference>
<evidence type="ECO:0000256" key="1">
    <source>
        <dbReference type="ARBA" id="ARBA00000348"/>
    </source>
</evidence>
<dbReference type="RefSeq" id="WP_168987525.1">
    <property type="nucleotide sequence ID" value="NZ_CAWPHM010000244.1"/>
</dbReference>
<comment type="subcellular location">
    <subcellularLocation>
        <location evidence="3 10">Cytoplasm</location>
    </subcellularLocation>
</comment>
<dbReference type="AlphaFoldDB" id="A0A972F9W3"/>
<feature type="binding site" evidence="10">
    <location>
        <position position="174"/>
    </location>
    <ligand>
        <name>substrate</name>
    </ligand>
</feature>
<dbReference type="PANTHER" id="PTHR30390">
    <property type="entry name" value="SEDOHEPTULOSE 7-PHOSPHATE ISOMERASE / DNAA INITIATOR-ASSOCIATING FACTOR FOR REPLICATION INITIATION"/>
    <property type="match status" value="1"/>
</dbReference>
<dbReference type="Proteomes" id="UP000599523">
    <property type="component" value="Unassembled WGS sequence"/>
</dbReference>
<feature type="domain" description="SIS" evidence="11">
    <location>
        <begin position="36"/>
        <end position="197"/>
    </location>
</feature>
<keyword evidence="7 10" id="KW-0862">Zinc</keyword>
<reference evidence="12" key="1">
    <citation type="submission" date="2019-12" db="EMBL/GenBank/DDBJ databases">
        <title>Comparative genomics gives insights into the taxonomy of the Azoarcus-Aromatoleum group and reveals separate origins of nif in the plant-associated Azoarcus and non-plant-associated Aromatoleum sub-groups.</title>
        <authorList>
            <person name="Lafos M."/>
            <person name="Maluk M."/>
            <person name="Batista M."/>
            <person name="Junghare M."/>
            <person name="Carmona M."/>
            <person name="Faoro H."/>
            <person name="Cruz L.M."/>
            <person name="Battistoni F."/>
            <person name="De Souza E."/>
            <person name="Pedrosa F."/>
            <person name="Chen W.-M."/>
            <person name="Poole P.S."/>
            <person name="Dixon R.A."/>
            <person name="James E.K."/>
        </authorList>
    </citation>
    <scope>NUCLEOTIDE SEQUENCE</scope>
    <source>
        <strain evidence="12">NSC3</strain>
    </source>
</reference>
<dbReference type="EC" id="5.3.1.28" evidence="10"/>
<dbReference type="InterPro" id="IPR046348">
    <property type="entry name" value="SIS_dom_sf"/>
</dbReference>
<dbReference type="Gene3D" id="3.40.50.10490">
    <property type="entry name" value="Glucose-6-phosphate isomerase like protein, domain 1"/>
    <property type="match status" value="1"/>
</dbReference>
<dbReference type="GO" id="GO:0008968">
    <property type="term" value="F:D-sedoheptulose 7-phosphate isomerase activity"/>
    <property type="evidence" value="ECO:0007669"/>
    <property type="project" value="UniProtKB-UniRule"/>
</dbReference>
<feature type="binding site" evidence="10">
    <location>
        <begin position="119"/>
        <end position="121"/>
    </location>
    <ligand>
        <name>substrate</name>
    </ligand>
</feature>
<accession>A0A972F9W3</accession>
<evidence type="ECO:0000256" key="6">
    <source>
        <dbReference type="ARBA" id="ARBA00022723"/>
    </source>
</evidence>
<gene>
    <name evidence="10" type="primary">gmhA</name>
    <name evidence="12" type="ORF">GPA21_07145</name>
</gene>
<evidence type="ECO:0000256" key="2">
    <source>
        <dbReference type="ARBA" id="ARBA00003172"/>
    </source>
</evidence>
<evidence type="ECO:0000256" key="4">
    <source>
        <dbReference type="ARBA" id="ARBA00009894"/>
    </source>
</evidence>
<protein>
    <recommendedName>
        <fullName evidence="10">Phosphoheptose isomerase</fullName>
        <ecNumber evidence="10">5.3.1.28</ecNumber>
    </recommendedName>
    <alternativeName>
        <fullName evidence="10">Sedoheptulose 7-phosphate isomerase</fullName>
    </alternativeName>
</protein>
<dbReference type="GO" id="GO:1901135">
    <property type="term" value="P:carbohydrate derivative metabolic process"/>
    <property type="evidence" value="ECO:0007669"/>
    <property type="project" value="InterPro"/>
</dbReference>
<dbReference type="InterPro" id="IPR050099">
    <property type="entry name" value="SIS_GmhA/DiaA_subfam"/>
</dbReference>
<dbReference type="EMBL" id="WTVM01000031">
    <property type="protein sequence ID" value="NMG02744.1"/>
    <property type="molecule type" value="Genomic_DNA"/>
</dbReference>
<evidence type="ECO:0000256" key="7">
    <source>
        <dbReference type="ARBA" id="ARBA00022833"/>
    </source>
</evidence>
<feature type="binding site" evidence="10">
    <location>
        <position position="64"/>
    </location>
    <ligand>
        <name>substrate</name>
    </ligand>
</feature>
<dbReference type="HAMAP" id="MF_00067">
    <property type="entry name" value="GmhA"/>
    <property type="match status" value="1"/>
</dbReference>